<name>A0A212IZX3_9BACT</name>
<sequence>MATFAGSKGFKANGRPVFVLQNLHERVHISPPIINVAVPLPQHSPMFGQRPLVQIVCNPCDSTIFKVSEKWSLPPSFIFNQSGFFTCSIYIVNYDFRKYKTKISLRMFPTKIVRVKKSSIYTIIDR</sequence>
<gene>
    <name evidence="1" type="ORF">KL86DYS1_10682</name>
</gene>
<dbReference type="AlphaFoldDB" id="A0A212IZX3"/>
<dbReference type="EMBL" id="FLUM01000001">
    <property type="protein sequence ID" value="SBV92717.1"/>
    <property type="molecule type" value="Genomic_DNA"/>
</dbReference>
<organism evidence="1">
    <name type="scientific">uncultured Dysgonomonas sp</name>
    <dbReference type="NCBI Taxonomy" id="206096"/>
    <lineage>
        <taxon>Bacteria</taxon>
        <taxon>Pseudomonadati</taxon>
        <taxon>Bacteroidota</taxon>
        <taxon>Bacteroidia</taxon>
        <taxon>Bacteroidales</taxon>
        <taxon>Dysgonomonadaceae</taxon>
        <taxon>Dysgonomonas</taxon>
        <taxon>environmental samples</taxon>
    </lineage>
</organism>
<proteinExistence type="predicted"/>
<accession>A0A212IZX3</accession>
<protein>
    <submittedName>
        <fullName evidence="1">Uncharacterized protein</fullName>
    </submittedName>
</protein>
<reference evidence="1" key="1">
    <citation type="submission" date="2016-04" db="EMBL/GenBank/DDBJ databases">
        <authorList>
            <person name="Evans L.H."/>
            <person name="Alamgir A."/>
            <person name="Owens N."/>
            <person name="Weber N.D."/>
            <person name="Virtaneva K."/>
            <person name="Barbian K."/>
            <person name="Babar A."/>
            <person name="Rosenke K."/>
        </authorList>
    </citation>
    <scope>NUCLEOTIDE SEQUENCE</scope>
    <source>
        <strain evidence="1">86-1</strain>
    </source>
</reference>
<evidence type="ECO:0000313" key="1">
    <source>
        <dbReference type="EMBL" id="SBV92717.1"/>
    </source>
</evidence>